<sequence length="455" mass="50622">MTGVVVVSNNGCMGGERGEREPRKETSFKGKKLETRNQVPNQNEKGDEQQISLLTILIAALRKSVVACRLDNRQDDDVAVLTGMEISWPMDVRHVAHVTFDRFNGFLGLPVEFEMEVPSRAPSASASVFGVSAESMQCVYDSKGNSVPTILLLMQDKLYAQGGLKAEGIFRINPENSQEEHVRAQLNRGIVPNNIDEHCLAGLIKAWFRELPEGVLDGLSPEQVLQCNTEEECMELVKLLQPTPLALLNWAVELMADVVEEEDENKMNARNIAMVFAPNMTQMSDPLTALMHAVQVMNFLKTLILKTLRERDEATLGPYCPSSSPSSSHSDKACYDTENEEMEKTEEFTKANSDEDQDASSHQEELSSDCETERSASNYHTYYTSYMSEDECDSVDTEMEASSLRKLEWKPDENENGELRDLVDKEEVEVGEKQGGSSCATATIVGPITVTLTEI</sequence>
<dbReference type="PROSITE" id="PS50238">
    <property type="entry name" value="RHOGAP"/>
    <property type="match status" value="1"/>
</dbReference>
<dbReference type="AlphaFoldDB" id="A0A833R660"/>
<feature type="compositionally biased region" description="Polar residues" evidence="2">
    <location>
        <begin position="36"/>
        <end position="45"/>
    </location>
</feature>
<dbReference type="SMART" id="SM00324">
    <property type="entry name" value="RhoGAP"/>
    <property type="match status" value="1"/>
</dbReference>
<keyword evidence="5" id="KW-1185">Reference proteome</keyword>
<dbReference type="CDD" id="cd00132">
    <property type="entry name" value="CRIB"/>
    <property type="match status" value="1"/>
</dbReference>
<evidence type="ECO:0000259" key="3">
    <source>
        <dbReference type="PROSITE" id="PS50238"/>
    </source>
</evidence>
<comment type="caution">
    <text evidence="4">The sequence shown here is derived from an EMBL/GenBank/DDBJ whole genome shotgun (WGS) entry which is preliminary data.</text>
</comment>
<feature type="region of interest" description="Disordered" evidence="2">
    <location>
        <begin position="316"/>
        <end position="373"/>
    </location>
</feature>
<dbReference type="Pfam" id="PF00786">
    <property type="entry name" value="PBD"/>
    <property type="match status" value="1"/>
</dbReference>
<dbReference type="PANTHER" id="PTHR23177:SF35">
    <property type="entry name" value="RHO GTPASE-ACTIVATING PROTEIN GACA"/>
    <property type="match status" value="1"/>
</dbReference>
<dbReference type="SUPFAM" id="SSF48350">
    <property type="entry name" value="GTPase activation domain, GAP"/>
    <property type="match status" value="1"/>
</dbReference>
<accession>A0A833R660</accession>
<protein>
    <submittedName>
        <fullName evidence="4">Rho GTPase-activating protein 2</fullName>
    </submittedName>
</protein>
<dbReference type="Pfam" id="PF00620">
    <property type="entry name" value="RhoGAP"/>
    <property type="match status" value="1"/>
</dbReference>
<proteinExistence type="predicted"/>
<feature type="domain" description="Rho-GAP" evidence="3">
    <location>
        <begin position="134"/>
        <end position="312"/>
    </location>
</feature>
<dbReference type="GO" id="GO:0005096">
    <property type="term" value="F:GTPase activator activity"/>
    <property type="evidence" value="ECO:0007669"/>
    <property type="project" value="UniProtKB-KW"/>
</dbReference>
<keyword evidence="1" id="KW-0343">GTPase activation</keyword>
<dbReference type="GO" id="GO:0007165">
    <property type="term" value="P:signal transduction"/>
    <property type="evidence" value="ECO:0007669"/>
    <property type="project" value="InterPro"/>
</dbReference>
<evidence type="ECO:0000256" key="2">
    <source>
        <dbReference type="SAM" id="MobiDB-lite"/>
    </source>
</evidence>
<dbReference type="InterPro" id="IPR036936">
    <property type="entry name" value="CRIB_dom_sf"/>
</dbReference>
<evidence type="ECO:0000313" key="5">
    <source>
        <dbReference type="Proteomes" id="UP000623129"/>
    </source>
</evidence>
<evidence type="ECO:0000313" key="4">
    <source>
        <dbReference type="EMBL" id="KAF3330293.1"/>
    </source>
</evidence>
<gene>
    <name evidence="4" type="ORF">FCM35_KLT03647</name>
</gene>
<dbReference type="CDD" id="cd00159">
    <property type="entry name" value="RhoGAP"/>
    <property type="match status" value="1"/>
</dbReference>
<feature type="compositionally biased region" description="Basic and acidic residues" evidence="2">
    <location>
        <begin position="345"/>
        <end position="365"/>
    </location>
</feature>
<dbReference type="EMBL" id="SWLB01000013">
    <property type="protein sequence ID" value="KAF3330293.1"/>
    <property type="molecule type" value="Genomic_DNA"/>
</dbReference>
<dbReference type="InterPro" id="IPR008936">
    <property type="entry name" value="Rho_GTPase_activation_prot"/>
</dbReference>
<dbReference type="PANTHER" id="PTHR23177">
    <property type="entry name" value="MKIAA1688 PROTEIN"/>
    <property type="match status" value="1"/>
</dbReference>
<dbReference type="InterPro" id="IPR044785">
    <property type="entry name" value="RopGAP1-5"/>
</dbReference>
<name>A0A833R660_9POAL</name>
<dbReference type="Gene3D" id="1.10.555.10">
    <property type="entry name" value="Rho GTPase activation protein"/>
    <property type="match status" value="1"/>
</dbReference>
<feature type="compositionally biased region" description="Basic and acidic residues" evidence="2">
    <location>
        <begin position="16"/>
        <end position="35"/>
    </location>
</feature>
<dbReference type="InterPro" id="IPR000198">
    <property type="entry name" value="RhoGAP_dom"/>
</dbReference>
<feature type="region of interest" description="Disordered" evidence="2">
    <location>
        <begin position="10"/>
        <end position="45"/>
    </location>
</feature>
<evidence type="ECO:0000256" key="1">
    <source>
        <dbReference type="ARBA" id="ARBA00022468"/>
    </source>
</evidence>
<dbReference type="SMART" id="SM00285">
    <property type="entry name" value="PBD"/>
    <property type="match status" value="1"/>
</dbReference>
<dbReference type="OrthoDB" id="185175at2759"/>
<dbReference type="InterPro" id="IPR000095">
    <property type="entry name" value="CRIB_dom"/>
</dbReference>
<reference evidence="4" key="1">
    <citation type="submission" date="2020-01" db="EMBL/GenBank/DDBJ databases">
        <title>Genome sequence of Kobresia littledalei, the first chromosome-level genome in the family Cyperaceae.</title>
        <authorList>
            <person name="Qu G."/>
        </authorList>
    </citation>
    <scope>NUCLEOTIDE SEQUENCE</scope>
    <source>
        <strain evidence="4">C.B.Clarke</strain>
        <tissue evidence="4">Leaf</tissue>
    </source>
</reference>
<organism evidence="4 5">
    <name type="scientific">Carex littledalei</name>
    <dbReference type="NCBI Taxonomy" id="544730"/>
    <lineage>
        <taxon>Eukaryota</taxon>
        <taxon>Viridiplantae</taxon>
        <taxon>Streptophyta</taxon>
        <taxon>Embryophyta</taxon>
        <taxon>Tracheophyta</taxon>
        <taxon>Spermatophyta</taxon>
        <taxon>Magnoliopsida</taxon>
        <taxon>Liliopsida</taxon>
        <taxon>Poales</taxon>
        <taxon>Cyperaceae</taxon>
        <taxon>Cyperoideae</taxon>
        <taxon>Cariceae</taxon>
        <taxon>Carex</taxon>
        <taxon>Carex subgen. Euthyceras</taxon>
    </lineage>
</organism>
<dbReference type="Gene3D" id="3.90.810.10">
    <property type="entry name" value="CRIB domain"/>
    <property type="match status" value="1"/>
</dbReference>
<dbReference type="Proteomes" id="UP000623129">
    <property type="component" value="Unassembled WGS sequence"/>
</dbReference>
<dbReference type="FunFam" id="1.10.555.10:FF:000046">
    <property type="entry name" value="Rho GTPase-activating protein 5"/>
    <property type="match status" value="1"/>
</dbReference>